<dbReference type="GO" id="GO:0030889">
    <property type="term" value="P:negative regulation of B cell proliferation"/>
    <property type="evidence" value="ECO:0007669"/>
    <property type="project" value="TreeGrafter"/>
</dbReference>
<dbReference type="GO" id="GO:0002244">
    <property type="term" value="P:hematopoietic progenitor cell differentiation"/>
    <property type="evidence" value="ECO:0007669"/>
    <property type="project" value="TreeGrafter"/>
</dbReference>
<keyword evidence="2" id="KW-0812">Transmembrane</keyword>
<feature type="compositionally biased region" description="Polar residues" evidence="1">
    <location>
        <begin position="152"/>
        <end position="172"/>
    </location>
</feature>
<keyword evidence="2" id="KW-0472">Membrane</keyword>
<sequence>MGLGCHEGHFWDGLVRKCLTCQMVCQQPHHHLRCIEYCVSLGCKAVPGQYYDRLLKKCLTCAVVCGNHPSECSHQCQAQQPDLRATLRPVDGTVSQNPTTRGDSLLSGLPNSVILVYSLLGLGLTLLLLTLSLALLVLLRRASARGPRPGATQSSPTQGRGSQEAQEPNQHSKSSKDNLMDPSLPKLNSVTAGRSSSPIETCVCVHCFPDLRVPGRGEKQQRPPLTLYQQAVPQDVHTPTRPLTCGSSEKIICSPSQPSF</sequence>
<evidence type="ECO:0000259" key="3">
    <source>
        <dbReference type="Pfam" id="PF09305"/>
    </source>
</evidence>
<accession>A0A1S3Q4V0</accession>
<dbReference type="STRING" id="8030.ENSSSAP00000113482"/>
<feature type="transmembrane region" description="Helical" evidence="2">
    <location>
        <begin position="114"/>
        <end position="139"/>
    </location>
</feature>
<dbReference type="GO" id="GO:0001782">
    <property type="term" value="P:B cell homeostasis"/>
    <property type="evidence" value="ECO:0007669"/>
    <property type="project" value="TreeGrafter"/>
</dbReference>
<keyword evidence="2" id="KW-1133">Transmembrane helix</keyword>
<dbReference type="AlphaFoldDB" id="A0A1S3Q4V0"/>
<dbReference type="GO" id="GO:0005886">
    <property type="term" value="C:plasma membrane"/>
    <property type="evidence" value="ECO:0007669"/>
    <property type="project" value="InterPro"/>
</dbReference>
<dbReference type="PANTHER" id="PTHR15511:SF2">
    <property type="entry name" value="TUMOR NECROSIS FACTOR RECEPTOR SUPERFAMILY MEMBER 13B"/>
    <property type="match status" value="1"/>
</dbReference>
<dbReference type="KEGG" id="sasa:106589221"/>
<dbReference type="RefSeq" id="XP_014034414.1">
    <property type="nucleotide sequence ID" value="XM_014178939.2"/>
</dbReference>
<dbReference type="GeneID" id="106589221"/>
<dbReference type="InterPro" id="IPR022317">
    <property type="entry name" value="TNFR_13B"/>
</dbReference>
<reference evidence="5" key="1">
    <citation type="submission" date="2025-08" db="UniProtKB">
        <authorList>
            <consortium name="RefSeq"/>
        </authorList>
    </citation>
    <scope>IDENTIFICATION</scope>
</reference>
<dbReference type="Proteomes" id="UP001652741">
    <property type="component" value="Chromosome ssa28"/>
</dbReference>
<dbReference type="Gene3D" id="4.10.1290.10">
    <property type="entry name" value="Tumor necrosis factor receptor superfamily"/>
    <property type="match status" value="2"/>
</dbReference>
<evidence type="ECO:0000256" key="2">
    <source>
        <dbReference type="SAM" id="Phobius"/>
    </source>
</evidence>
<dbReference type="SUPFAM" id="SSF57586">
    <property type="entry name" value="TNF receptor-like"/>
    <property type="match status" value="2"/>
</dbReference>
<evidence type="ECO:0000313" key="5">
    <source>
        <dbReference type="RefSeq" id="XP_014034414.1"/>
    </source>
</evidence>
<evidence type="ECO:0000256" key="1">
    <source>
        <dbReference type="SAM" id="MobiDB-lite"/>
    </source>
</evidence>
<protein>
    <submittedName>
        <fullName evidence="5">Tumor necrosis factor receptor superfamily member 13B-like</fullName>
    </submittedName>
</protein>
<name>A0A1S3Q4V0_SALSA</name>
<dbReference type="OrthoDB" id="9934669at2759"/>
<evidence type="ECO:0000313" key="4">
    <source>
        <dbReference type="Proteomes" id="UP001652741"/>
    </source>
</evidence>
<feature type="domain" description="TACI cysteine-rich" evidence="3">
    <location>
        <begin position="42"/>
        <end position="78"/>
    </location>
</feature>
<keyword evidence="4" id="KW-1185">Reference proteome</keyword>
<gene>
    <name evidence="5" type="primary">LOC106589221</name>
</gene>
<feature type="region of interest" description="Disordered" evidence="1">
    <location>
        <begin position="145"/>
        <end position="194"/>
    </location>
</feature>
<dbReference type="Bgee" id="ENSSSAG00000079103">
    <property type="expression patterns" value="Expressed in head kidney and 2 other cell types or tissues"/>
</dbReference>
<proteinExistence type="predicted"/>
<organism evidence="4 5">
    <name type="scientific">Salmo salar</name>
    <name type="common">Atlantic salmon</name>
    <dbReference type="NCBI Taxonomy" id="8030"/>
    <lineage>
        <taxon>Eukaryota</taxon>
        <taxon>Metazoa</taxon>
        <taxon>Chordata</taxon>
        <taxon>Craniata</taxon>
        <taxon>Vertebrata</taxon>
        <taxon>Euteleostomi</taxon>
        <taxon>Actinopterygii</taxon>
        <taxon>Neopterygii</taxon>
        <taxon>Teleostei</taxon>
        <taxon>Protacanthopterygii</taxon>
        <taxon>Salmoniformes</taxon>
        <taxon>Salmonidae</taxon>
        <taxon>Salmoninae</taxon>
        <taxon>Salmo</taxon>
    </lineage>
</organism>
<dbReference type="Pfam" id="PF09305">
    <property type="entry name" value="TACI-CRD2"/>
    <property type="match status" value="1"/>
</dbReference>
<dbReference type="InterPro" id="IPR015384">
    <property type="entry name" value="TACI_Cys-rich-dom"/>
</dbReference>
<dbReference type="OMA" id="CESMDCN"/>
<dbReference type="PANTHER" id="PTHR15511">
    <property type="entry name" value="TUMOR NECROSIS FACTOR RECEPTOR SUPERFAMILY MEMBER 13B"/>
    <property type="match status" value="1"/>
</dbReference>
<dbReference type="PaxDb" id="8030-ENSSSAP00000113482"/>